<name>A0ABY3RED1_9BRAD</name>
<gene>
    <name evidence="2" type="ORF">LQG66_05590</name>
</gene>
<keyword evidence="3" id="KW-1185">Reference proteome</keyword>
<keyword evidence="1" id="KW-0472">Membrane</keyword>
<evidence type="ECO:0000256" key="1">
    <source>
        <dbReference type="SAM" id="Phobius"/>
    </source>
</evidence>
<reference evidence="2" key="1">
    <citation type="journal article" date="2024" name="Antonie Van Leeuwenhoek">
        <title>Bradyrhizobium ontarionense sp. nov., a novel bacterial symbiont isolated from Aeschynomene indica (Indian jointvetch), harbours photosynthesis, nitrogen fixation and nitrous oxide (N2O) reductase genes.</title>
        <authorList>
            <person name="Bromfield E.S.P."/>
            <person name="Cloutier S."/>
        </authorList>
    </citation>
    <scope>NUCLEOTIDE SEQUENCE</scope>
    <source>
        <strain evidence="2">A19</strain>
    </source>
</reference>
<evidence type="ECO:0000313" key="3">
    <source>
        <dbReference type="Proteomes" id="UP001431010"/>
    </source>
</evidence>
<keyword evidence="1" id="KW-1133">Transmembrane helix</keyword>
<protein>
    <submittedName>
        <fullName evidence="2">Uncharacterized protein</fullName>
    </submittedName>
</protein>
<dbReference type="EMBL" id="CP088156">
    <property type="protein sequence ID" value="UFZ05785.1"/>
    <property type="molecule type" value="Genomic_DNA"/>
</dbReference>
<organism evidence="2 3">
    <name type="scientific">Bradyrhizobium ontarionense</name>
    <dbReference type="NCBI Taxonomy" id="2898149"/>
    <lineage>
        <taxon>Bacteria</taxon>
        <taxon>Pseudomonadati</taxon>
        <taxon>Pseudomonadota</taxon>
        <taxon>Alphaproteobacteria</taxon>
        <taxon>Hyphomicrobiales</taxon>
        <taxon>Nitrobacteraceae</taxon>
        <taxon>Bradyrhizobium</taxon>
    </lineage>
</organism>
<feature type="transmembrane region" description="Helical" evidence="1">
    <location>
        <begin position="52"/>
        <end position="76"/>
    </location>
</feature>
<keyword evidence="1" id="KW-0812">Transmembrane</keyword>
<accession>A0ABY3RED1</accession>
<proteinExistence type="predicted"/>
<evidence type="ECO:0000313" key="2">
    <source>
        <dbReference type="EMBL" id="UFZ05785.1"/>
    </source>
</evidence>
<dbReference type="Proteomes" id="UP001431010">
    <property type="component" value="Chromosome"/>
</dbReference>
<feature type="transmembrane region" description="Helical" evidence="1">
    <location>
        <begin position="12"/>
        <end position="32"/>
    </location>
</feature>
<sequence length="77" mass="8920">MIRFSARWKKVTLGIYVIGVIAFGLWMLWNIYDNGGFSRSHTPVDFLVAAELNFALILLWPLVLILLLLFWLGLLLR</sequence>
<dbReference type="RefSeq" id="WP_231324283.1">
    <property type="nucleotide sequence ID" value="NZ_CP088156.1"/>
</dbReference>